<dbReference type="SUPFAM" id="SSF48452">
    <property type="entry name" value="TPR-like"/>
    <property type="match status" value="2"/>
</dbReference>
<comment type="catalytic activity">
    <reaction evidence="1">
        <text>ATP + protein L-histidine = ADP + protein N-phospho-L-histidine.</text>
        <dbReference type="EC" id="2.7.13.3"/>
    </reaction>
</comment>
<dbReference type="Pfam" id="PF02518">
    <property type="entry name" value="HATPase_c"/>
    <property type="match status" value="1"/>
</dbReference>
<dbReference type="InterPro" id="IPR019734">
    <property type="entry name" value="TPR_rpt"/>
</dbReference>
<dbReference type="Proteomes" id="UP000598820">
    <property type="component" value="Unassembled WGS sequence"/>
</dbReference>
<dbReference type="Gene3D" id="1.20.5.1930">
    <property type="match status" value="1"/>
</dbReference>
<dbReference type="InterPro" id="IPR003594">
    <property type="entry name" value="HATPase_dom"/>
</dbReference>
<comment type="caution">
    <text evidence="15">The sequence shown here is derived from an EMBL/GenBank/DDBJ whole genome shotgun (WGS) entry which is preliminary data.</text>
</comment>
<dbReference type="Gene3D" id="1.25.40.10">
    <property type="entry name" value="Tetratricopeptide repeat domain"/>
    <property type="match status" value="2"/>
</dbReference>
<feature type="repeat" description="TPR" evidence="9">
    <location>
        <begin position="169"/>
        <end position="202"/>
    </location>
</feature>
<feature type="domain" description="Histidine kinase" evidence="14">
    <location>
        <begin position="447"/>
        <end position="643"/>
    </location>
</feature>
<evidence type="ECO:0000256" key="7">
    <source>
        <dbReference type="ARBA" id="ARBA00022840"/>
    </source>
</evidence>
<evidence type="ECO:0000313" key="15">
    <source>
        <dbReference type="EMBL" id="MBD2700800.1"/>
    </source>
</evidence>
<dbReference type="InterPro" id="IPR050482">
    <property type="entry name" value="Sensor_HK_TwoCompSys"/>
</dbReference>
<proteinExistence type="predicted"/>
<organism evidence="15 16">
    <name type="scientific">Spirosoma profusum</name>
    <dbReference type="NCBI Taxonomy" id="2771354"/>
    <lineage>
        <taxon>Bacteria</taxon>
        <taxon>Pseudomonadati</taxon>
        <taxon>Bacteroidota</taxon>
        <taxon>Cytophagia</taxon>
        <taxon>Cytophagales</taxon>
        <taxon>Cytophagaceae</taxon>
        <taxon>Spirosoma</taxon>
    </lineage>
</organism>
<dbReference type="Gene3D" id="3.30.565.10">
    <property type="entry name" value="Histidine kinase-like ATPase, C-terminal domain"/>
    <property type="match status" value="1"/>
</dbReference>
<dbReference type="GO" id="GO:0046983">
    <property type="term" value="F:protein dimerization activity"/>
    <property type="evidence" value="ECO:0007669"/>
    <property type="project" value="InterPro"/>
</dbReference>
<dbReference type="PANTHER" id="PTHR24421">
    <property type="entry name" value="NITRATE/NITRITE SENSOR PROTEIN NARX-RELATED"/>
    <property type="match status" value="1"/>
</dbReference>
<keyword evidence="7" id="KW-0067">ATP-binding</keyword>
<evidence type="ECO:0000256" key="6">
    <source>
        <dbReference type="ARBA" id="ARBA00022777"/>
    </source>
</evidence>
<feature type="repeat" description="TPR" evidence="9">
    <location>
        <begin position="289"/>
        <end position="322"/>
    </location>
</feature>
<keyword evidence="9" id="KW-0802">TPR repeat</keyword>
<keyword evidence="5" id="KW-0547">Nucleotide-binding</keyword>
<dbReference type="EMBL" id="JACWZY010000006">
    <property type="protein sequence ID" value="MBD2700800.1"/>
    <property type="molecule type" value="Genomic_DNA"/>
</dbReference>
<dbReference type="GO" id="GO:0016020">
    <property type="term" value="C:membrane"/>
    <property type="evidence" value="ECO:0007669"/>
    <property type="project" value="InterPro"/>
</dbReference>
<dbReference type="InterPro" id="IPR011990">
    <property type="entry name" value="TPR-like_helical_dom_sf"/>
</dbReference>
<sequence>MRNCYVLRIILFSFLTINGSVAVAQVPKSLDSLETYVKTHTSPDTNYVQAIISLAYELSTKKAAHQRADSLLQIAEKVSVQLDYGRGVARTYNNMGNTCYLTNRPKEALGHFQKALKIGEKYKLHPRTIALTLSNIAIAYSKLGQPDKVVEIELQSLQLQKQYNLKPLPSSYENIGHALKRMNEQKEAIDYYQQALAIKRTANNPYGMAITEHNIGRCYDDLNQEMPAISHYKTALNYILGSDYELLRADILGNIGLALRKEKRFQQAKPYLEQSLAIAIKQKNNESIGSGYFSLGRFYEEIKDYKQAEQYMKKALALANGDDDKANIALYTQGLADLYGGMKNFQQAYVFQLERNQRMDSTTAIRTSAEVQRMVAKYETEKKEARIKLLQQEAKLNQQQAERTSFRTNALLIGAALLLLLGVAVSAWLLNRAKVRRLEEAQQLRKQIAHDLHDEVGSTLSSISMLSGHTDTLLRQNQPESAQKMVQKIYSDARQILESIDEIIWTINPSNDTLHRIALRLQEYAQPLMESKNINFTFQVDPTLEETPISMEVRRSLYLIGKEAINNLIKYSQATQATVKFERSDTQLRVLIEDNGQGFDTSQQSGRTGQTSMKQRAQAMGGLLEVRSVPEQGTQLVFTTSLA</sequence>
<evidence type="ECO:0000256" key="13">
    <source>
        <dbReference type="SAM" id="SignalP"/>
    </source>
</evidence>
<keyword evidence="12" id="KW-0812">Transmembrane</keyword>
<dbReference type="SUPFAM" id="SSF55874">
    <property type="entry name" value="ATPase domain of HSP90 chaperone/DNA topoisomerase II/histidine kinase"/>
    <property type="match status" value="1"/>
</dbReference>
<keyword evidence="16" id="KW-1185">Reference proteome</keyword>
<evidence type="ECO:0000313" key="16">
    <source>
        <dbReference type="Proteomes" id="UP000598820"/>
    </source>
</evidence>
<dbReference type="PANTHER" id="PTHR24421:SF10">
    <property type="entry name" value="NITRATE_NITRITE SENSOR PROTEIN NARQ"/>
    <property type="match status" value="1"/>
</dbReference>
<feature type="transmembrane region" description="Helical" evidence="12">
    <location>
        <begin position="410"/>
        <end position="430"/>
    </location>
</feature>
<feature type="region of interest" description="Disordered" evidence="11">
    <location>
        <begin position="595"/>
        <end position="614"/>
    </location>
</feature>
<feature type="compositionally biased region" description="Polar residues" evidence="11">
    <location>
        <begin position="598"/>
        <end position="614"/>
    </location>
</feature>
<evidence type="ECO:0000256" key="9">
    <source>
        <dbReference type="PROSITE-ProRule" id="PRU00339"/>
    </source>
</evidence>
<keyword evidence="12" id="KW-1133">Transmembrane helix</keyword>
<evidence type="ECO:0000256" key="12">
    <source>
        <dbReference type="SAM" id="Phobius"/>
    </source>
</evidence>
<keyword evidence="13" id="KW-0732">Signal</keyword>
<evidence type="ECO:0000256" key="10">
    <source>
        <dbReference type="SAM" id="Coils"/>
    </source>
</evidence>
<dbReference type="Pfam" id="PF13424">
    <property type="entry name" value="TPR_12"/>
    <property type="match status" value="3"/>
</dbReference>
<gene>
    <name evidence="15" type="ORF">IC229_09135</name>
</gene>
<dbReference type="InterPro" id="IPR011712">
    <property type="entry name" value="Sig_transdc_His_kin_sub3_dim/P"/>
</dbReference>
<keyword evidence="3" id="KW-0597">Phosphoprotein</keyword>
<evidence type="ECO:0000256" key="8">
    <source>
        <dbReference type="ARBA" id="ARBA00023012"/>
    </source>
</evidence>
<feature type="coiled-coil region" evidence="10">
    <location>
        <begin position="368"/>
        <end position="402"/>
    </location>
</feature>
<evidence type="ECO:0000256" key="11">
    <source>
        <dbReference type="SAM" id="MobiDB-lite"/>
    </source>
</evidence>
<keyword evidence="12" id="KW-0472">Membrane</keyword>
<dbReference type="InterPro" id="IPR036890">
    <property type="entry name" value="HATPase_C_sf"/>
</dbReference>
<evidence type="ECO:0000256" key="1">
    <source>
        <dbReference type="ARBA" id="ARBA00000085"/>
    </source>
</evidence>
<evidence type="ECO:0000256" key="3">
    <source>
        <dbReference type="ARBA" id="ARBA00022553"/>
    </source>
</evidence>
<dbReference type="RefSeq" id="WP_190886662.1">
    <property type="nucleotide sequence ID" value="NZ_JACWZY010000006.1"/>
</dbReference>
<dbReference type="GO" id="GO:0000155">
    <property type="term" value="F:phosphorelay sensor kinase activity"/>
    <property type="evidence" value="ECO:0007669"/>
    <property type="project" value="InterPro"/>
</dbReference>
<dbReference type="GO" id="GO:0005524">
    <property type="term" value="F:ATP binding"/>
    <property type="evidence" value="ECO:0007669"/>
    <property type="project" value="UniProtKB-KW"/>
</dbReference>
<keyword evidence="6 15" id="KW-0418">Kinase</keyword>
<dbReference type="PROSITE" id="PS50109">
    <property type="entry name" value="HIS_KIN"/>
    <property type="match status" value="1"/>
</dbReference>
<reference evidence="15" key="1">
    <citation type="submission" date="2020-09" db="EMBL/GenBank/DDBJ databases">
        <authorList>
            <person name="Kim M.K."/>
        </authorList>
    </citation>
    <scope>NUCLEOTIDE SEQUENCE</scope>
    <source>
        <strain evidence="15">BT702</strain>
    </source>
</reference>
<feature type="signal peptide" evidence="13">
    <location>
        <begin position="1"/>
        <end position="24"/>
    </location>
</feature>
<dbReference type="CDD" id="cd16917">
    <property type="entry name" value="HATPase_UhpB-NarQ-NarX-like"/>
    <property type="match status" value="1"/>
</dbReference>
<keyword evidence="10" id="KW-0175">Coiled coil</keyword>
<dbReference type="InterPro" id="IPR005467">
    <property type="entry name" value="His_kinase_dom"/>
</dbReference>
<accession>A0A927AS70</accession>
<protein>
    <recommendedName>
        <fullName evidence="2">histidine kinase</fullName>
        <ecNumber evidence="2">2.7.13.3</ecNumber>
    </recommendedName>
</protein>
<dbReference type="AlphaFoldDB" id="A0A927AS70"/>
<name>A0A927AS70_9BACT</name>
<feature type="chain" id="PRO_5037380164" description="histidine kinase" evidence="13">
    <location>
        <begin position="25"/>
        <end position="643"/>
    </location>
</feature>
<dbReference type="SMART" id="SM00028">
    <property type="entry name" value="TPR"/>
    <property type="match status" value="6"/>
</dbReference>
<dbReference type="EC" id="2.7.13.3" evidence="2"/>
<evidence type="ECO:0000256" key="5">
    <source>
        <dbReference type="ARBA" id="ARBA00022741"/>
    </source>
</evidence>
<evidence type="ECO:0000259" key="14">
    <source>
        <dbReference type="PROSITE" id="PS50109"/>
    </source>
</evidence>
<dbReference type="PROSITE" id="PS50005">
    <property type="entry name" value="TPR"/>
    <property type="match status" value="3"/>
</dbReference>
<keyword evidence="8" id="KW-0902">Two-component regulatory system</keyword>
<keyword evidence="4" id="KW-0808">Transferase</keyword>
<evidence type="ECO:0000256" key="4">
    <source>
        <dbReference type="ARBA" id="ARBA00022679"/>
    </source>
</evidence>
<feature type="repeat" description="TPR" evidence="9">
    <location>
        <begin position="89"/>
        <end position="122"/>
    </location>
</feature>
<evidence type="ECO:0000256" key="2">
    <source>
        <dbReference type="ARBA" id="ARBA00012438"/>
    </source>
</evidence>
<dbReference type="Pfam" id="PF07730">
    <property type="entry name" value="HisKA_3"/>
    <property type="match status" value="1"/>
</dbReference>